<feature type="binding site" evidence="5">
    <location>
        <begin position="95"/>
        <end position="100"/>
    </location>
    <ligand>
        <name>acetyl-CoA</name>
        <dbReference type="ChEBI" id="CHEBI:57288"/>
    </ligand>
</feature>
<dbReference type="InterPro" id="IPR000182">
    <property type="entry name" value="GNAT_dom"/>
</dbReference>
<evidence type="ECO:0000256" key="2">
    <source>
        <dbReference type="ARBA" id="ARBA00022488"/>
    </source>
</evidence>
<name>A0A916T4U9_9ACTN</name>
<dbReference type="InterPro" id="IPR051554">
    <property type="entry name" value="Acetyltransferase_Eis"/>
</dbReference>
<feature type="active site" description="Proton acceptor; via carboxylate" evidence="5">
    <location>
        <position position="403"/>
    </location>
</feature>
<dbReference type="Pfam" id="PF13527">
    <property type="entry name" value="Acetyltransf_9"/>
    <property type="match status" value="1"/>
</dbReference>
<dbReference type="NCBIfam" id="NF002367">
    <property type="entry name" value="PRK01346.1-4"/>
    <property type="match status" value="1"/>
</dbReference>
<keyword evidence="4 5" id="KW-0012">Acyltransferase</keyword>
<keyword evidence="2" id="KW-1036">Host cytoplasmic vesicle</keyword>
<organism evidence="7 8">
    <name type="scientific">Gordonia jinhuaensis</name>
    <dbReference type="NCBI Taxonomy" id="1517702"/>
    <lineage>
        <taxon>Bacteria</taxon>
        <taxon>Bacillati</taxon>
        <taxon>Actinomycetota</taxon>
        <taxon>Actinomycetes</taxon>
        <taxon>Mycobacteriales</taxon>
        <taxon>Gordoniaceae</taxon>
        <taxon>Gordonia</taxon>
    </lineage>
</organism>
<evidence type="ECO:0000256" key="1">
    <source>
        <dbReference type="ARBA" id="ARBA00009213"/>
    </source>
</evidence>
<evidence type="ECO:0000256" key="5">
    <source>
        <dbReference type="HAMAP-Rule" id="MF_01812"/>
    </source>
</evidence>
<dbReference type="InterPro" id="IPR041380">
    <property type="entry name" value="Acetyltransf_17"/>
</dbReference>
<dbReference type="InterPro" id="IPR025559">
    <property type="entry name" value="Eis_dom"/>
</dbReference>
<dbReference type="PANTHER" id="PTHR37817">
    <property type="entry name" value="N-ACETYLTRANSFERASE EIS"/>
    <property type="match status" value="1"/>
</dbReference>
<reference evidence="7" key="2">
    <citation type="submission" date="2020-09" db="EMBL/GenBank/DDBJ databases">
        <authorList>
            <person name="Sun Q."/>
            <person name="Zhou Y."/>
        </authorList>
    </citation>
    <scope>NUCLEOTIDE SEQUENCE</scope>
    <source>
        <strain evidence="7">CGMCC 1.12827</strain>
    </source>
</reference>
<proteinExistence type="inferred from homology"/>
<dbReference type="GO" id="GO:0030649">
    <property type="term" value="P:aminoglycoside antibiotic catabolic process"/>
    <property type="evidence" value="ECO:0007669"/>
    <property type="project" value="TreeGrafter"/>
</dbReference>
<dbReference type="InterPro" id="IPR036527">
    <property type="entry name" value="SCP2_sterol-bd_dom_sf"/>
</dbReference>
<dbReference type="EMBL" id="BMGC01000008">
    <property type="protein sequence ID" value="GGB28340.1"/>
    <property type="molecule type" value="Genomic_DNA"/>
</dbReference>
<comment type="subunit">
    <text evidence="5">Homohexamer; trimer of dimers.</text>
</comment>
<keyword evidence="3 5" id="KW-0808">Transferase</keyword>
<reference evidence="7" key="1">
    <citation type="journal article" date="2014" name="Int. J. Syst. Evol. Microbiol.">
        <title>Complete genome sequence of Corynebacterium casei LMG S-19264T (=DSM 44701T), isolated from a smear-ripened cheese.</title>
        <authorList>
            <consortium name="US DOE Joint Genome Institute (JGI-PGF)"/>
            <person name="Walter F."/>
            <person name="Albersmeier A."/>
            <person name="Kalinowski J."/>
            <person name="Ruckert C."/>
        </authorList>
    </citation>
    <scope>NUCLEOTIDE SEQUENCE</scope>
    <source>
        <strain evidence="7">CGMCC 1.12827</strain>
    </source>
</reference>
<protein>
    <submittedName>
        <fullName evidence="7">UPF0256 protein</fullName>
    </submittedName>
</protein>
<feature type="binding site" evidence="5">
    <location>
        <begin position="87"/>
        <end position="89"/>
    </location>
    <ligand>
        <name>acetyl-CoA</name>
        <dbReference type="ChEBI" id="CHEBI:57288"/>
    </ligand>
</feature>
<evidence type="ECO:0000256" key="4">
    <source>
        <dbReference type="ARBA" id="ARBA00023315"/>
    </source>
</evidence>
<dbReference type="Proteomes" id="UP000621454">
    <property type="component" value="Unassembled WGS sequence"/>
</dbReference>
<sequence length="403" mass="44093">MTFPVRTATGDTELRAADHLFEVAFGRLTSDVVRSFVRTLLEPDSVIVADDAGRPVGTALDFPMSMTVPGGGGHRTREVGVRAVTGIAVAPTHRRRGILRAMMTTLLTRADPVATPLAALTATEGGIYGRFGFGVATVGEQLSVDRRFATFHRGLPDPGGVVTLPFDSDEVRAALPEIYTRWQRSTPGAQPRPRSLWELEFTDPEEFRRGRSEKFLFLHDDGYALFRRSSDRTTAHVVELVAVTETARLALWHALCGLDLVETIEIVTAPGDPAPLYFEDQRLTKTTGRYDEGWLRILDVARALEARTYGRDGRVVIEVKDEFFGVGGTFALTVGGGEATCVPTTATADLRLPIDTLGALYLGGRSAVQFARAGRLDARTPQMLHHFDAAMRGDVMPQLGWHF</sequence>
<dbReference type="HAMAP" id="MF_01812">
    <property type="entry name" value="Eis"/>
    <property type="match status" value="1"/>
</dbReference>
<gene>
    <name evidence="7" type="primary">eis</name>
    <name evidence="7" type="ORF">GCM10011489_15670</name>
</gene>
<feature type="active site" description="Proton donor" evidence="5">
    <location>
        <position position="128"/>
    </location>
</feature>
<dbReference type="SUPFAM" id="SSF55729">
    <property type="entry name" value="Acyl-CoA N-acyltransferases (Nat)"/>
    <property type="match status" value="1"/>
</dbReference>
<dbReference type="InterPro" id="IPR016181">
    <property type="entry name" value="Acyl_CoA_acyltransferase"/>
</dbReference>
<feature type="domain" description="N-acetyltransferase" evidence="6">
    <location>
        <begin position="3"/>
        <end position="158"/>
    </location>
</feature>
<comment type="similarity">
    <text evidence="1 5">Belongs to the acetyltransferase Eis family.</text>
</comment>
<dbReference type="SUPFAM" id="SSF55718">
    <property type="entry name" value="SCP-like"/>
    <property type="match status" value="1"/>
</dbReference>
<dbReference type="Gene3D" id="3.40.630.30">
    <property type="match status" value="2"/>
</dbReference>
<dbReference type="Gene3D" id="3.30.1050.10">
    <property type="entry name" value="SCP2 sterol-binding domain"/>
    <property type="match status" value="1"/>
</dbReference>
<evidence type="ECO:0000313" key="8">
    <source>
        <dbReference type="Proteomes" id="UP000621454"/>
    </source>
</evidence>
<dbReference type="RefSeq" id="WP_188586036.1">
    <property type="nucleotide sequence ID" value="NZ_BMGC01000008.1"/>
</dbReference>
<dbReference type="Pfam" id="PF13530">
    <property type="entry name" value="SCP2_2"/>
    <property type="match status" value="1"/>
</dbReference>
<dbReference type="GO" id="GO:0034069">
    <property type="term" value="F:aminoglycoside N-acetyltransferase activity"/>
    <property type="evidence" value="ECO:0007669"/>
    <property type="project" value="TreeGrafter"/>
</dbReference>
<evidence type="ECO:0000256" key="3">
    <source>
        <dbReference type="ARBA" id="ARBA00022679"/>
    </source>
</evidence>
<evidence type="ECO:0000259" key="6">
    <source>
        <dbReference type="PROSITE" id="PS51186"/>
    </source>
</evidence>
<dbReference type="Pfam" id="PF17668">
    <property type="entry name" value="Acetyltransf_17"/>
    <property type="match status" value="1"/>
</dbReference>
<feature type="binding site" evidence="5">
    <location>
        <begin position="123"/>
        <end position="124"/>
    </location>
    <ligand>
        <name>acetyl-CoA</name>
        <dbReference type="ChEBI" id="CHEBI:57288"/>
    </ligand>
</feature>
<keyword evidence="8" id="KW-1185">Reference proteome</keyword>
<dbReference type="CDD" id="cd04301">
    <property type="entry name" value="NAT_SF"/>
    <property type="match status" value="1"/>
</dbReference>
<dbReference type="AlphaFoldDB" id="A0A916T4U9"/>
<comment type="caution">
    <text evidence="7">The sequence shown here is derived from an EMBL/GenBank/DDBJ whole genome shotgun (WGS) entry which is preliminary data.</text>
</comment>
<dbReference type="PROSITE" id="PS51186">
    <property type="entry name" value="GNAT"/>
    <property type="match status" value="1"/>
</dbReference>
<accession>A0A916T4U9</accession>
<dbReference type="PANTHER" id="PTHR37817:SF1">
    <property type="entry name" value="N-ACETYLTRANSFERASE EIS"/>
    <property type="match status" value="1"/>
</dbReference>
<dbReference type="InterPro" id="IPR022902">
    <property type="entry name" value="NAcTrfase_Eis"/>
</dbReference>
<evidence type="ECO:0000313" key="7">
    <source>
        <dbReference type="EMBL" id="GGB28340.1"/>
    </source>
</evidence>